<dbReference type="SUPFAM" id="SSF51735">
    <property type="entry name" value="NAD(P)-binding Rossmann-fold domains"/>
    <property type="match status" value="1"/>
</dbReference>
<evidence type="ECO:0000313" key="1">
    <source>
        <dbReference type="EMBL" id="MCF0065785.1"/>
    </source>
</evidence>
<gene>
    <name evidence="1" type="ORF">LXM26_30005</name>
</gene>
<dbReference type="InterPro" id="IPR036291">
    <property type="entry name" value="NAD(P)-bd_dom_sf"/>
</dbReference>
<dbReference type="Proteomes" id="UP001139000">
    <property type="component" value="Unassembled WGS sequence"/>
</dbReference>
<dbReference type="AlphaFoldDB" id="A0A9X1TIE8"/>
<keyword evidence="2" id="KW-1185">Reference proteome</keyword>
<comment type="caution">
    <text evidence="1">The sequence shown here is derived from an EMBL/GenBank/DDBJ whole genome shotgun (WGS) entry which is preliminary data.</text>
</comment>
<protein>
    <recommendedName>
        <fullName evidence="3">Saccharopine dehydrogenase NADP binding domain-containing protein</fullName>
    </recommendedName>
</protein>
<dbReference type="RefSeq" id="WP_234658822.1">
    <property type="nucleotide sequence ID" value="NZ_CP094997.1"/>
</dbReference>
<dbReference type="EMBL" id="JAJTTC010000015">
    <property type="protein sequence ID" value="MCF0065785.1"/>
    <property type="molecule type" value="Genomic_DNA"/>
</dbReference>
<proteinExistence type="predicted"/>
<organism evidence="1 2">
    <name type="scientific">Dyadobacter chenwenxiniae</name>
    <dbReference type="NCBI Taxonomy" id="2906456"/>
    <lineage>
        <taxon>Bacteria</taxon>
        <taxon>Pseudomonadati</taxon>
        <taxon>Bacteroidota</taxon>
        <taxon>Cytophagia</taxon>
        <taxon>Cytophagales</taxon>
        <taxon>Spirosomataceae</taxon>
        <taxon>Dyadobacter</taxon>
    </lineage>
</organism>
<accession>A0A9X1TIE8</accession>
<sequence length="61" mass="6951">MELTREAVGAKLLIYGATGYTGKMICYEAVRRGLDFEIAGRDRDKLLALSRELSVPYHVFW</sequence>
<name>A0A9X1TIE8_9BACT</name>
<dbReference type="PANTHER" id="PTHR43781:SF1">
    <property type="entry name" value="SACCHAROPINE DEHYDROGENASE"/>
    <property type="match status" value="1"/>
</dbReference>
<evidence type="ECO:0000313" key="2">
    <source>
        <dbReference type="Proteomes" id="UP001139000"/>
    </source>
</evidence>
<reference evidence="1" key="1">
    <citation type="submission" date="2021-12" db="EMBL/GenBank/DDBJ databases">
        <title>Novel species in genus Dyadobacter.</title>
        <authorList>
            <person name="Ma C."/>
        </authorList>
    </citation>
    <scope>NUCLEOTIDE SEQUENCE</scope>
    <source>
        <strain evidence="1">LJ419</strain>
    </source>
</reference>
<dbReference type="PANTHER" id="PTHR43781">
    <property type="entry name" value="SACCHAROPINE DEHYDROGENASE"/>
    <property type="match status" value="1"/>
</dbReference>
<evidence type="ECO:0008006" key="3">
    <source>
        <dbReference type="Google" id="ProtNLM"/>
    </source>
</evidence>